<dbReference type="AlphaFoldDB" id="A0A3D8I518"/>
<dbReference type="SUPFAM" id="SSF53448">
    <property type="entry name" value="Nucleotide-diphospho-sugar transferases"/>
    <property type="match status" value="1"/>
</dbReference>
<proteinExistence type="predicted"/>
<dbReference type="Pfam" id="PF00535">
    <property type="entry name" value="Glycos_transf_2"/>
    <property type="match status" value="1"/>
</dbReference>
<reference evidence="2 3" key="1">
    <citation type="submission" date="2018-04" db="EMBL/GenBank/DDBJ databases">
        <title>Novel Campyloabacter and Helicobacter Species and Strains.</title>
        <authorList>
            <person name="Mannion A.J."/>
            <person name="Shen Z."/>
            <person name="Fox J.G."/>
        </authorList>
    </citation>
    <scope>NUCLEOTIDE SEQUENCE [LARGE SCALE GENOMIC DNA]</scope>
    <source>
        <strain evidence="2 3">MIT 98-6070</strain>
    </source>
</reference>
<dbReference type="CDD" id="cd00761">
    <property type="entry name" value="Glyco_tranf_GTA_type"/>
    <property type="match status" value="1"/>
</dbReference>
<keyword evidence="3" id="KW-1185">Reference proteome</keyword>
<name>A0A3D8I518_9HELI</name>
<evidence type="ECO:0000259" key="1">
    <source>
        <dbReference type="Pfam" id="PF00535"/>
    </source>
</evidence>
<organism evidence="2 3">
    <name type="scientific">Helicobacter marmotae</name>
    <dbReference type="NCBI Taxonomy" id="152490"/>
    <lineage>
        <taxon>Bacteria</taxon>
        <taxon>Pseudomonadati</taxon>
        <taxon>Campylobacterota</taxon>
        <taxon>Epsilonproteobacteria</taxon>
        <taxon>Campylobacterales</taxon>
        <taxon>Helicobacteraceae</taxon>
        <taxon>Helicobacter</taxon>
    </lineage>
</organism>
<evidence type="ECO:0000313" key="3">
    <source>
        <dbReference type="Proteomes" id="UP000256599"/>
    </source>
</evidence>
<gene>
    <name evidence="2" type="ORF">CQA63_03845</name>
</gene>
<dbReference type="GO" id="GO:0016758">
    <property type="term" value="F:hexosyltransferase activity"/>
    <property type="evidence" value="ECO:0007669"/>
    <property type="project" value="UniProtKB-ARBA"/>
</dbReference>
<dbReference type="RefSeq" id="WP_104699920.1">
    <property type="nucleotide sequence ID" value="NZ_FZPP01000016.1"/>
</dbReference>
<dbReference type="InterPro" id="IPR001173">
    <property type="entry name" value="Glyco_trans_2-like"/>
</dbReference>
<accession>A0A3D8I518</accession>
<feature type="domain" description="Glycosyltransferase 2-like" evidence="1">
    <location>
        <begin position="6"/>
        <end position="132"/>
    </location>
</feature>
<dbReference type="PANTHER" id="PTHR22916">
    <property type="entry name" value="GLYCOSYLTRANSFERASE"/>
    <property type="match status" value="1"/>
</dbReference>
<dbReference type="Proteomes" id="UP000256599">
    <property type="component" value="Unassembled WGS sequence"/>
</dbReference>
<protein>
    <submittedName>
        <fullName evidence="2">Glycosyltransferase family 2 protein</fullName>
    </submittedName>
</protein>
<dbReference type="PANTHER" id="PTHR22916:SF3">
    <property type="entry name" value="UDP-GLCNAC:BETAGAL BETA-1,3-N-ACETYLGLUCOSAMINYLTRANSFERASE-LIKE PROTEIN 1"/>
    <property type="match status" value="1"/>
</dbReference>
<dbReference type="Gene3D" id="3.90.550.10">
    <property type="entry name" value="Spore Coat Polysaccharide Biosynthesis Protein SpsA, Chain A"/>
    <property type="match status" value="1"/>
</dbReference>
<evidence type="ECO:0000313" key="2">
    <source>
        <dbReference type="EMBL" id="RDU60096.1"/>
    </source>
</evidence>
<comment type="caution">
    <text evidence="2">The sequence shown here is derived from an EMBL/GenBank/DDBJ whole genome shotgun (WGS) entry which is preliminary data.</text>
</comment>
<sequence>MLPKVSIIIPVYKAQDFLKRALNSCIHQSLKEIEILIIDDCGGDNSLHIAKTFATNDRRITIIENPKNLGTFHTRKRGITQASSQYCMFLDPDDYLHTNACEIAYKAIVKHNVDVVHFGMSYMPKTFKRIKPIVHKGRLEGERMRYFLSARNNTQSLCDKIYKRQHLLQALSMLSFMPPPLNMLEDGLLVLVASFESQSYFGINQDLYYYYTNIHSITKDKSIARFAQKQSHLDKLLSVTSHLRTLYPAHAKLIEKYQHKIASTLMIESRDFSSFELYSSLQLLHKHGFNKTCDFSPYLKSTILSLCYAFRWQNCVRGLIFICSFGLVRL</sequence>
<keyword evidence="2" id="KW-0808">Transferase</keyword>
<dbReference type="OrthoDB" id="5396343at2"/>
<dbReference type="InterPro" id="IPR029044">
    <property type="entry name" value="Nucleotide-diphossugar_trans"/>
</dbReference>
<dbReference type="EMBL" id="NXLR01000005">
    <property type="protein sequence ID" value="RDU60096.1"/>
    <property type="molecule type" value="Genomic_DNA"/>
</dbReference>